<organism evidence="3 4">
    <name type="scientific">Paracoccus chinensis</name>
    <dbReference type="NCBI Taxonomy" id="525640"/>
    <lineage>
        <taxon>Bacteria</taxon>
        <taxon>Pseudomonadati</taxon>
        <taxon>Pseudomonadota</taxon>
        <taxon>Alphaproteobacteria</taxon>
        <taxon>Rhodobacterales</taxon>
        <taxon>Paracoccaceae</taxon>
        <taxon>Paracoccus</taxon>
    </lineage>
</organism>
<feature type="compositionally biased region" description="Basic and acidic residues" evidence="1">
    <location>
        <begin position="59"/>
        <end position="70"/>
    </location>
</feature>
<evidence type="ECO:0000313" key="3">
    <source>
        <dbReference type="EMBL" id="SDL16595.1"/>
    </source>
</evidence>
<evidence type="ECO:0008006" key="5">
    <source>
        <dbReference type="Google" id="ProtNLM"/>
    </source>
</evidence>
<dbReference type="Pfam" id="PF11150">
    <property type="entry name" value="DUF2927"/>
    <property type="match status" value="1"/>
</dbReference>
<feature type="signal peptide" evidence="2">
    <location>
        <begin position="1"/>
        <end position="33"/>
    </location>
</feature>
<evidence type="ECO:0000256" key="1">
    <source>
        <dbReference type="SAM" id="MobiDB-lite"/>
    </source>
</evidence>
<name>A0A1G9HUU0_9RHOB</name>
<evidence type="ECO:0000256" key="2">
    <source>
        <dbReference type="SAM" id="SignalP"/>
    </source>
</evidence>
<keyword evidence="2" id="KW-0732">Signal</keyword>
<keyword evidence="4" id="KW-1185">Reference proteome</keyword>
<dbReference type="EMBL" id="FNGE01000007">
    <property type="protein sequence ID" value="SDL16595.1"/>
    <property type="molecule type" value="Genomic_DNA"/>
</dbReference>
<protein>
    <recommendedName>
        <fullName evidence="5">DUF2927 domain-containing protein</fullName>
    </recommendedName>
</protein>
<feature type="region of interest" description="Disordered" evidence="1">
    <location>
        <begin position="32"/>
        <end position="84"/>
    </location>
</feature>
<accession>A0A1G9HUU0</accession>
<feature type="compositionally biased region" description="Pro residues" evidence="1">
    <location>
        <begin position="36"/>
        <end position="56"/>
    </location>
</feature>
<gene>
    <name evidence="3" type="ORF">SAMN04487971_10726</name>
</gene>
<dbReference type="AlphaFoldDB" id="A0A1G9HUU0"/>
<feature type="chain" id="PRO_5011506936" description="DUF2927 domain-containing protein" evidence="2">
    <location>
        <begin position="34"/>
        <end position="352"/>
    </location>
</feature>
<evidence type="ECO:0000313" key="4">
    <source>
        <dbReference type="Proteomes" id="UP000199555"/>
    </source>
</evidence>
<dbReference type="InterPro" id="IPR021323">
    <property type="entry name" value="DUF2927"/>
</dbReference>
<proteinExistence type="predicted"/>
<reference evidence="4" key="1">
    <citation type="submission" date="2016-10" db="EMBL/GenBank/DDBJ databases">
        <authorList>
            <person name="Varghese N."/>
            <person name="Submissions S."/>
        </authorList>
    </citation>
    <scope>NUCLEOTIDE SEQUENCE [LARGE SCALE GENOMIC DNA]</scope>
    <source>
        <strain evidence="4">CGMCC 1.7655</strain>
    </source>
</reference>
<feature type="compositionally biased region" description="Low complexity" evidence="1">
    <location>
        <begin position="71"/>
        <end position="83"/>
    </location>
</feature>
<dbReference type="STRING" id="525640.SAMN04487971_10726"/>
<dbReference type="Proteomes" id="UP000199555">
    <property type="component" value="Unassembled WGS sequence"/>
</dbReference>
<sequence length="352" mass="37490">MTDRLRAACAAPSWGRRLSIPALLALAACSAQPTAPTVPPPAPAARPDVVPAPSPRPETLQERLRRERAEAAQAAAPTAPGPASATMAQYLSGVQDSLLSRGLLRGDSGETPGADRLAEDFIQIALRDEYVMQGGRLVPQAHAAPLRRWERPVRISVVFGDSVPPATRTRDRGLVADFADRLQRVTGHPVGLTGEGGNFVVMILNEDERRTIGPRLAAAIPGIPSADVSAIERLAPQNYCTVFAYSPGAGAAYSNAVAVIRAELPDRLRLSCIHEELAQGMGLANDSPDARPSIFNDDEEFAFLTPHDERLLKMLYDPRLRPGMTEAEVRPVVARIAAELAAGPEPAPLPGA</sequence>
<dbReference type="PROSITE" id="PS51257">
    <property type="entry name" value="PROKAR_LIPOPROTEIN"/>
    <property type="match status" value="1"/>
</dbReference>